<dbReference type="GO" id="GO:0055052">
    <property type="term" value="C:ATP-binding cassette (ABC) transporter complex, substrate-binding subunit-containing"/>
    <property type="evidence" value="ECO:0007669"/>
    <property type="project" value="TreeGrafter"/>
</dbReference>
<evidence type="ECO:0000256" key="2">
    <source>
        <dbReference type="ARBA" id="ARBA00022448"/>
    </source>
</evidence>
<reference evidence="4" key="1">
    <citation type="submission" date="2022-01" db="EMBL/GenBank/DDBJ databases">
        <title>Novel bile acid biosynthetic pathways are enriched in the microbiome of centenarians.</title>
        <authorList>
            <person name="Sato Y."/>
            <person name="Atarashi K."/>
            <person name="Plichta R.D."/>
            <person name="Arai Y."/>
            <person name="Sasajima S."/>
            <person name="Kearney M.S."/>
            <person name="Suda W."/>
            <person name="Takeshita K."/>
            <person name="Sasaki T."/>
            <person name="Okamoto S."/>
            <person name="Skelly N.A."/>
            <person name="Okamura Y."/>
            <person name="Vlamakis H."/>
            <person name="Li Y."/>
            <person name="Tanoue T."/>
            <person name="Takei H."/>
            <person name="Nittono H."/>
            <person name="Narushima S."/>
            <person name="Irie J."/>
            <person name="Itoh H."/>
            <person name="Moriya K."/>
            <person name="Sugiura Y."/>
            <person name="Suematsu M."/>
            <person name="Moritoki N."/>
            <person name="Shibata S."/>
            <person name="Littman R.D."/>
            <person name="Fischbach A.M."/>
            <person name="Uwamino Y."/>
            <person name="Inoue T."/>
            <person name="Honda A."/>
            <person name="Hattori M."/>
            <person name="Murai T."/>
            <person name="Xavier J.R."/>
            <person name="Hirose N."/>
            <person name="Honda K."/>
        </authorList>
    </citation>
    <scope>NUCLEOTIDE SEQUENCE</scope>
    <source>
        <strain evidence="4">CE91-St55</strain>
    </source>
</reference>
<dbReference type="GO" id="GO:1901982">
    <property type="term" value="F:maltose binding"/>
    <property type="evidence" value="ECO:0007669"/>
    <property type="project" value="TreeGrafter"/>
</dbReference>
<dbReference type="SUPFAM" id="SSF53850">
    <property type="entry name" value="Periplasmic binding protein-like II"/>
    <property type="match status" value="1"/>
</dbReference>
<dbReference type="GeneID" id="93146829"/>
<keyword evidence="3" id="KW-0732">Signal</keyword>
<evidence type="ECO:0000256" key="1">
    <source>
        <dbReference type="ARBA" id="ARBA00008520"/>
    </source>
</evidence>
<evidence type="ECO:0000256" key="3">
    <source>
        <dbReference type="ARBA" id="ARBA00022729"/>
    </source>
</evidence>
<dbReference type="Gene3D" id="3.40.190.10">
    <property type="entry name" value="Periplasmic binding protein-like II"/>
    <property type="match status" value="1"/>
</dbReference>
<dbReference type="PANTHER" id="PTHR30061">
    <property type="entry name" value="MALTOSE-BINDING PERIPLASMIC PROTEIN"/>
    <property type="match status" value="1"/>
</dbReference>
<comment type="similarity">
    <text evidence="1">Belongs to the bacterial solute-binding protein 1 family.</text>
</comment>
<name>A0A413LQJ6_9FIRM</name>
<dbReference type="PANTHER" id="PTHR30061:SF50">
    <property type="entry name" value="MALTOSE_MALTODEXTRIN-BINDING PERIPLASMIC PROTEIN"/>
    <property type="match status" value="1"/>
</dbReference>
<evidence type="ECO:0000313" key="4">
    <source>
        <dbReference type="EMBL" id="GKG98066.1"/>
    </source>
</evidence>
<dbReference type="Pfam" id="PF01547">
    <property type="entry name" value="SBP_bac_1"/>
    <property type="match status" value="1"/>
</dbReference>
<dbReference type="RefSeq" id="WP_006772563.1">
    <property type="nucleotide sequence ID" value="NZ_BQNJ01000001.1"/>
</dbReference>
<dbReference type="GO" id="GO:0015768">
    <property type="term" value="P:maltose transport"/>
    <property type="evidence" value="ECO:0007669"/>
    <property type="project" value="TreeGrafter"/>
</dbReference>
<dbReference type="EMBL" id="BQNJ01000001">
    <property type="protein sequence ID" value="GKG98066.1"/>
    <property type="molecule type" value="Genomic_DNA"/>
</dbReference>
<dbReference type="AlphaFoldDB" id="A0A413LQJ6"/>
<evidence type="ECO:0000313" key="5">
    <source>
        <dbReference type="Proteomes" id="UP001055091"/>
    </source>
</evidence>
<dbReference type="PROSITE" id="PS51257">
    <property type="entry name" value="PROKAR_LIPOPROTEIN"/>
    <property type="match status" value="1"/>
</dbReference>
<dbReference type="Proteomes" id="UP001055091">
    <property type="component" value="Unassembled WGS sequence"/>
</dbReference>
<protein>
    <submittedName>
        <fullName evidence="4">Sugar ABC transporter substrate-binding protein</fullName>
    </submittedName>
</protein>
<dbReference type="GO" id="GO:0042956">
    <property type="term" value="P:maltodextrin transmembrane transport"/>
    <property type="evidence" value="ECO:0007669"/>
    <property type="project" value="TreeGrafter"/>
</dbReference>
<organism evidence="4 5">
    <name type="scientific">Hungatella hathewayi</name>
    <dbReference type="NCBI Taxonomy" id="154046"/>
    <lineage>
        <taxon>Bacteria</taxon>
        <taxon>Bacillati</taxon>
        <taxon>Bacillota</taxon>
        <taxon>Clostridia</taxon>
        <taxon>Lachnospirales</taxon>
        <taxon>Lachnospiraceae</taxon>
        <taxon>Hungatella</taxon>
    </lineage>
</organism>
<accession>A0A413LQJ6</accession>
<sequence>MKKCWRSCRTAVLAVTAAVAVTGLMGCSGADSGNGKDAGSAAVSVPTEPFGDTVKYDPAQPVNDGKDISVEFWEWGSDNLFQELIDGYTAIHPNVSIKLVNNPWDDYWTKLPLSLGGTNGPAIFNVHNSQHENLIHYMAPYEISQEDLDADFNGVSAHVIDGDVYYIDYGIMTGSVYYNKDMWEAAGLTDADIPKTWDEMREVAKKLTVKEGNSFVQAGLNFNGTFHQNYLLGLNYQLGQNLFEEDKKTATVNNDAMKKVMQLLVDLYEVDGVGSKDFGAEGADSFGQGQSAMTIQWGHFNNTLKTNFPDINFGVFEIPVFTENPYAYNRYNGESTFGINKNAPADQQAVAQDIVKYFLADDEIQKKFNIAMSTFPAKKSLADDADILANPSMAVLADHIDRYIWPGPMPATMETSLKTAGENIFFNGMSVDDALAEAEETIHNDMKNSSFESVEDLYKFAE</sequence>
<comment type="caution">
    <text evidence="4">The sequence shown here is derived from an EMBL/GenBank/DDBJ whole genome shotgun (WGS) entry which is preliminary data.</text>
</comment>
<keyword evidence="2" id="KW-0813">Transport</keyword>
<dbReference type="InterPro" id="IPR006059">
    <property type="entry name" value="SBP"/>
</dbReference>
<proteinExistence type="inferred from homology"/>
<gene>
    <name evidence="4" type="ORF">CE91St55_00480</name>
</gene>